<dbReference type="RefSeq" id="XP_007720523.1">
    <property type="nucleotide sequence ID" value="XM_007722333.1"/>
</dbReference>
<gene>
    <name evidence="11" type="ORF">A1O1_01420</name>
</gene>
<feature type="transmembrane region" description="Helical" evidence="10">
    <location>
        <begin position="400"/>
        <end position="421"/>
    </location>
</feature>
<protein>
    <submittedName>
        <fullName evidence="11">OPT family small oligopeptide transporter</fullName>
    </submittedName>
</protein>
<reference evidence="11 12" key="1">
    <citation type="submission" date="2013-03" db="EMBL/GenBank/DDBJ databases">
        <title>The Genome Sequence of Capronia coronata CBS 617.96.</title>
        <authorList>
            <consortium name="The Broad Institute Genomics Platform"/>
            <person name="Cuomo C."/>
            <person name="de Hoog S."/>
            <person name="Gorbushina A."/>
            <person name="Walker B."/>
            <person name="Young S.K."/>
            <person name="Zeng Q."/>
            <person name="Gargeya S."/>
            <person name="Fitzgerald M."/>
            <person name="Haas B."/>
            <person name="Abouelleil A."/>
            <person name="Allen A.W."/>
            <person name="Alvarado L."/>
            <person name="Arachchi H.M."/>
            <person name="Berlin A.M."/>
            <person name="Chapman S.B."/>
            <person name="Gainer-Dewar J."/>
            <person name="Goldberg J."/>
            <person name="Griggs A."/>
            <person name="Gujja S."/>
            <person name="Hansen M."/>
            <person name="Howarth C."/>
            <person name="Imamovic A."/>
            <person name="Ireland A."/>
            <person name="Larimer J."/>
            <person name="McCowan C."/>
            <person name="Murphy C."/>
            <person name="Pearson M."/>
            <person name="Poon T.W."/>
            <person name="Priest M."/>
            <person name="Roberts A."/>
            <person name="Saif S."/>
            <person name="Shea T."/>
            <person name="Sisk P."/>
            <person name="Sykes S."/>
            <person name="Wortman J."/>
            <person name="Nusbaum C."/>
            <person name="Birren B."/>
        </authorList>
    </citation>
    <scope>NUCLEOTIDE SEQUENCE [LARGE SCALE GENOMIC DNA]</scope>
    <source>
        <strain evidence="11 12">CBS 617.96</strain>
    </source>
</reference>
<dbReference type="NCBIfam" id="TIGR00728">
    <property type="entry name" value="OPT_sfam"/>
    <property type="match status" value="1"/>
</dbReference>
<comment type="similarity">
    <text evidence="2">Belongs to the oligopeptide OPT transporter family.</text>
</comment>
<dbReference type="EMBL" id="AMWN01000001">
    <property type="protein sequence ID" value="EXJ96294.1"/>
    <property type="molecule type" value="Genomic_DNA"/>
</dbReference>
<evidence type="ECO:0000256" key="10">
    <source>
        <dbReference type="SAM" id="Phobius"/>
    </source>
</evidence>
<evidence type="ECO:0000256" key="7">
    <source>
        <dbReference type="ARBA" id="ARBA00022989"/>
    </source>
</evidence>
<comment type="subcellular location">
    <subcellularLocation>
        <location evidence="1">Membrane</location>
        <topology evidence="1">Multi-pass membrane protein</topology>
    </subcellularLocation>
</comment>
<dbReference type="InterPro" id="IPR004813">
    <property type="entry name" value="OPT"/>
</dbReference>
<keyword evidence="8 10" id="KW-0472">Membrane</keyword>
<feature type="transmembrane region" description="Helical" evidence="10">
    <location>
        <begin position="77"/>
        <end position="97"/>
    </location>
</feature>
<feature type="transmembrane region" description="Helical" evidence="10">
    <location>
        <begin position="478"/>
        <end position="495"/>
    </location>
</feature>
<evidence type="ECO:0000256" key="8">
    <source>
        <dbReference type="ARBA" id="ARBA00023136"/>
    </source>
</evidence>
<feature type="transmembrane region" description="Helical" evidence="10">
    <location>
        <begin position="710"/>
        <end position="733"/>
    </location>
</feature>
<feature type="transmembrane region" description="Helical" evidence="10">
    <location>
        <begin position="454"/>
        <end position="472"/>
    </location>
</feature>
<dbReference type="GeneID" id="19156322"/>
<feature type="transmembrane region" description="Helical" evidence="10">
    <location>
        <begin position="502"/>
        <end position="521"/>
    </location>
</feature>
<dbReference type="eggNOG" id="KOG2262">
    <property type="taxonomic scope" value="Eukaryota"/>
</dbReference>
<evidence type="ECO:0000313" key="11">
    <source>
        <dbReference type="EMBL" id="EXJ96294.1"/>
    </source>
</evidence>
<comment type="caution">
    <text evidence="11">The sequence shown here is derived from an EMBL/GenBank/DDBJ whole genome shotgun (WGS) entry which is preliminary data.</text>
</comment>
<evidence type="ECO:0000256" key="4">
    <source>
        <dbReference type="ARBA" id="ARBA00022692"/>
    </source>
</evidence>
<dbReference type="PANTHER" id="PTHR22601">
    <property type="entry name" value="ISP4 LIKE PROTEIN"/>
    <property type="match status" value="1"/>
</dbReference>
<feature type="transmembrane region" description="Helical" evidence="10">
    <location>
        <begin position="252"/>
        <end position="283"/>
    </location>
</feature>
<proteinExistence type="inferred from homology"/>
<keyword evidence="6" id="KW-0653">Protein transport</keyword>
<feature type="transmembrane region" description="Helical" evidence="10">
    <location>
        <begin position="633"/>
        <end position="652"/>
    </location>
</feature>
<dbReference type="Proteomes" id="UP000019484">
    <property type="component" value="Unassembled WGS sequence"/>
</dbReference>
<dbReference type="InterPro" id="IPR004648">
    <property type="entry name" value="Oligpept_transpt"/>
</dbReference>
<dbReference type="GO" id="GO:0016020">
    <property type="term" value="C:membrane"/>
    <property type="evidence" value="ECO:0007669"/>
    <property type="project" value="UniProtKB-SubCell"/>
</dbReference>
<name>W9ZP75_9EURO</name>
<feature type="transmembrane region" description="Helical" evidence="10">
    <location>
        <begin position="324"/>
        <end position="347"/>
    </location>
</feature>
<keyword evidence="12" id="KW-1185">Reference proteome</keyword>
<dbReference type="GO" id="GO:0035673">
    <property type="term" value="F:oligopeptide transmembrane transporter activity"/>
    <property type="evidence" value="ECO:0007669"/>
    <property type="project" value="InterPro"/>
</dbReference>
<dbReference type="Pfam" id="PF03169">
    <property type="entry name" value="OPT"/>
    <property type="match status" value="1"/>
</dbReference>
<feature type="transmembrane region" description="Helical" evidence="10">
    <location>
        <begin position="289"/>
        <end position="312"/>
    </location>
</feature>
<feature type="transmembrane region" description="Helical" evidence="10">
    <location>
        <begin position="564"/>
        <end position="586"/>
    </location>
</feature>
<keyword evidence="3" id="KW-0813">Transport</keyword>
<keyword evidence="4 10" id="KW-0812">Transmembrane</keyword>
<evidence type="ECO:0000256" key="6">
    <source>
        <dbReference type="ARBA" id="ARBA00022927"/>
    </source>
</evidence>
<feature type="region of interest" description="Disordered" evidence="9">
    <location>
        <begin position="1"/>
        <end position="31"/>
    </location>
</feature>
<evidence type="ECO:0000313" key="12">
    <source>
        <dbReference type="Proteomes" id="UP000019484"/>
    </source>
</evidence>
<keyword evidence="5" id="KW-0571">Peptide transport</keyword>
<dbReference type="AlphaFoldDB" id="W9ZP75"/>
<dbReference type="NCBIfam" id="TIGR00727">
    <property type="entry name" value="ISP4_OPT"/>
    <property type="match status" value="1"/>
</dbReference>
<evidence type="ECO:0000256" key="5">
    <source>
        <dbReference type="ARBA" id="ARBA00022856"/>
    </source>
</evidence>
<dbReference type="HOGENOM" id="CLU_004965_1_1_1"/>
<sequence>MAWSHSSSRQEAPPVLDRRDPNLPGGVIDSLTEKDVGPEVIKTADSEQIVQVVDSSPYPEVEAAVRNYDQGLPASTLRAWSIGLLLVTVCGGLNMLFHLRSPAITISSIVAQVIAYPQGKLWEKTMPMRTFTTFGKSWSLNPGSFNIKKHTVVAVMANAGFGIGAAYSTDVLTAQQAFYHTSYGWGFQLLLTWSTTMIGYGLAGLARRFLVWPAAMTREVNLVSTSLLYSLHDHAPADPESTGGWVMGRFRYFWYLVLGAFVWYWLPGFLFKALSVMTFVTWIKPKSPVINQVFGGVSGVALLPLTLDWTVVTAYIQSPLIPPWFAIANTLFGVAVFFWITAIAVHFSGMTYSKFLPMSTSSVYDNTGAVYNVSRIVTPQLTLDVKAYEEYSPLFLSTTYALSFGVSFAMVVYVLVNTGLFHGRELWVRTKLARKQEDDVHMRLMKKYDDAPDWWYLSIFLVMFGISFGVIYGWNTELSWWAFLVSMLIAFVWTVPMGMVHAMTNVTLGLNVLTEFIIGYMQPGKPLAMMLFKAYGYMTMYQALSFSQDLKLGHYMKVPPKLLFWSQTVATIWCGIVQIAVMNWAFANIPDICSLDQSNDFTCPGGRVYFSNSVIWGLVGPKRFFSPGQLYSGLYYFFLAGAVLPVIMYLLSRRFPNSNLRYIMAPVIFAGCGWIPPATPLNYLTWAIVGYIFARVIKTRYRGWWMQYNYITSAGLDVGLQLCTILIFFTLTLTHTDAPKWWGNQVGAGTLDFHSTDNVQQKVTPGQIFGPPKGSWH</sequence>
<evidence type="ECO:0000256" key="1">
    <source>
        <dbReference type="ARBA" id="ARBA00004141"/>
    </source>
</evidence>
<feature type="compositionally biased region" description="Polar residues" evidence="9">
    <location>
        <begin position="1"/>
        <end position="10"/>
    </location>
</feature>
<dbReference type="GO" id="GO:0015031">
    <property type="term" value="P:protein transport"/>
    <property type="evidence" value="ECO:0007669"/>
    <property type="project" value="UniProtKB-KW"/>
</dbReference>
<keyword evidence="7 10" id="KW-1133">Transmembrane helix</keyword>
<evidence type="ECO:0000256" key="9">
    <source>
        <dbReference type="SAM" id="MobiDB-lite"/>
    </source>
</evidence>
<accession>W9ZP75</accession>
<evidence type="ECO:0000256" key="3">
    <source>
        <dbReference type="ARBA" id="ARBA00022448"/>
    </source>
</evidence>
<dbReference type="OrthoDB" id="9986677at2759"/>
<evidence type="ECO:0000256" key="2">
    <source>
        <dbReference type="ARBA" id="ARBA00008807"/>
    </source>
</evidence>
<organism evidence="11 12">
    <name type="scientific">Capronia coronata CBS 617.96</name>
    <dbReference type="NCBI Taxonomy" id="1182541"/>
    <lineage>
        <taxon>Eukaryota</taxon>
        <taxon>Fungi</taxon>
        <taxon>Dikarya</taxon>
        <taxon>Ascomycota</taxon>
        <taxon>Pezizomycotina</taxon>
        <taxon>Eurotiomycetes</taxon>
        <taxon>Chaetothyriomycetidae</taxon>
        <taxon>Chaetothyriales</taxon>
        <taxon>Herpotrichiellaceae</taxon>
        <taxon>Capronia</taxon>
    </lineage>
</organism>